<dbReference type="PROSITE" id="PS00463">
    <property type="entry name" value="ZN2_CY6_FUNGAL_1"/>
    <property type="match status" value="1"/>
</dbReference>
<keyword evidence="2" id="KW-0479">Metal-binding</keyword>
<dbReference type="GO" id="GO:0000976">
    <property type="term" value="F:transcription cis-regulatory region binding"/>
    <property type="evidence" value="ECO:0007669"/>
    <property type="project" value="TreeGrafter"/>
</dbReference>
<name>A0A4S8XHU8_AURPU</name>
<keyword evidence="7" id="KW-0539">Nucleus</keyword>
<dbReference type="InterPro" id="IPR036864">
    <property type="entry name" value="Zn2-C6_fun-type_DNA-bd_sf"/>
</dbReference>
<evidence type="ECO:0000256" key="3">
    <source>
        <dbReference type="ARBA" id="ARBA00022833"/>
    </source>
</evidence>
<evidence type="ECO:0000256" key="2">
    <source>
        <dbReference type="ARBA" id="ARBA00022723"/>
    </source>
</evidence>
<keyword evidence="4" id="KW-0805">Transcription regulation</keyword>
<dbReference type="PANTHER" id="PTHR31845">
    <property type="entry name" value="FINGER DOMAIN PROTEIN, PUTATIVE-RELATED"/>
    <property type="match status" value="1"/>
</dbReference>
<keyword evidence="5" id="KW-0238">DNA-binding</keyword>
<dbReference type="Pfam" id="PF00172">
    <property type="entry name" value="Zn_clus"/>
    <property type="match status" value="1"/>
</dbReference>
<organism evidence="10 11">
    <name type="scientific">Aureobasidium pullulans</name>
    <name type="common">Black yeast</name>
    <name type="synonym">Pullularia pullulans</name>
    <dbReference type="NCBI Taxonomy" id="5580"/>
    <lineage>
        <taxon>Eukaryota</taxon>
        <taxon>Fungi</taxon>
        <taxon>Dikarya</taxon>
        <taxon>Ascomycota</taxon>
        <taxon>Pezizomycotina</taxon>
        <taxon>Dothideomycetes</taxon>
        <taxon>Dothideomycetidae</taxon>
        <taxon>Dothideales</taxon>
        <taxon>Saccotheciaceae</taxon>
        <taxon>Aureobasidium</taxon>
    </lineage>
</organism>
<evidence type="ECO:0000256" key="5">
    <source>
        <dbReference type="ARBA" id="ARBA00023125"/>
    </source>
</evidence>
<dbReference type="GO" id="GO:0008270">
    <property type="term" value="F:zinc ion binding"/>
    <property type="evidence" value="ECO:0007669"/>
    <property type="project" value="InterPro"/>
</dbReference>
<evidence type="ECO:0000259" key="9">
    <source>
        <dbReference type="PROSITE" id="PS50048"/>
    </source>
</evidence>
<keyword evidence="6" id="KW-0804">Transcription</keyword>
<dbReference type="Gene3D" id="4.10.240.10">
    <property type="entry name" value="Zn(2)-C6 fungal-type DNA-binding domain"/>
    <property type="match status" value="1"/>
</dbReference>
<accession>A0A4S8XHU8</accession>
<dbReference type="GO" id="GO:0005634">
    <property type="term" value="C:nucleus"/>
    <property type="evidence" value="ECO:0007669"/>
    <property type="project" value="UniProtKB-SubCell"/>
</dbReference>
<keyword evidence="3" id="KW-0862">Zinc</keyword>
<gene>
    <name evidence="10" type="ORF">D6D22_06278</name>
</gene>
<protein>
    <recommendedName>
        <fullName evidence="9">Zn(2)-C6 fungal-type domain-containing protein</fullName>
    </recommendedName>
</protein>
<dbReference type="CDD" id="cd00067">
    <property type="entry name" value="GAL4"/>
    <property type="match status" value="1"/>
</dbReference>
<dbReference type="GO" id="GO:0000981">
    <property type="term" value="F:DNA-binding transcription factor activity, RNA polymerase II-specific"/>
    <property type="evidence" value="ECO:0007669"/>
    <property type="project" value="InterPro"/>
</dbReference>
<evidence type="ECO:0000256" key="8">
    <source>
        <dbReference type="SAM" id="MobiDB-lite"/>
    </source>
</evidence>
<dbReference type="SMART" id="SM00066">
    <property type="entry name" value="GAL4"/>
    <property type="match status" value="1"/>
</dbReference>
<dbReference type="GO" id="GO:0001216">
    <property type="term" value="F:DNA-binding transcription activator activity"/>
    <property type="evidence" value="ECO:0007669"/>
    <property type="project" value="UniProtKB-ARBA"/>
</dbReference>
<evidence type="ECO:0000313" key="11">
    <source>
        <dbReference type="Proteomes" id="UP000310687"/>
    </source>
</evidence>
<dbReference type="SUPFAM" id="SSF57701">
    <property type="entry name" value="Zn2/Cys6 DNA-binding domain"/>
    <property type="match status" value="1"/>
</dbReference>
<reference evidence="10 11" key="1">
    <citation type="submission" date="2018-10" db="EMBL/GenBank/DDBJ databases">
        <title>Fifty Aureobasidium pullulans genomes reveal a recombining polyextremotolerant generalist.</title>
        <authorList>
            <person name="Gostincar C."/>
            <person name="Turk M."/>
            <person name="Zajc J."/>
            <person name="Gunde-Cimerman N."/>
        </authorList>
    </citation>
    <scope>NUCLEOTIDE SEQUENCE [LARGE SCALE GENOMIC DNA]</scope>
    <source>
        <strain evidence="10 11">EXF-11013</strain>
    </source>
</reference>
<comment type="subcellular location">
    <subcellularLocation>
        <location evidence="1">Nucleus</location>
    </subcellularLocation>
</comment>
<dbReference type="EMBL" id="QZAL01000092">
    <property type="protein sequence ID" value="THW39473.1"/>
    <property type="molecule type" value="Genomic_DNA"/>
</dbReference>
<dbReference type="PANTHER" id="PTHR31845:SF21">
    <property type="entry name" value="REGULATORY PROTEIN LEU3"/>
    <property type="match status" value="1"/>
</dbReference>
<feature type="domain" description="Zn(2)-C6 fungal-type" evidence="9">
    <location>
        <begin position="25"/>
        <end position="58"/>
    </location>
</feature>
<dbReference type="CDD" id="cd12148">
    <property type="entry name" value="fungal_TF_MHR"/>
    <property type="match status" value="1"/>
</dbReference>
<dbReference type="InterPro" id="IPR001138">
    <property type="entry name" value="Zn2Cys6_DnaBD"/>
</dbReference>
<dbReference type="FunFam" id="4.10.240.10:FF:000003">
    <property type="entry name" value="C6 transcription factor (Leu3)"/>
    <property type="match status" value="1"/>
</dbReference>
<evidence type="ECO:0000256" key="7">
    <source>
        <dbReference type="ARBA" id="ARBA00023242"/>
    </source>
</evidence>
<feature type="region of interest" description="Disordered" evidence="8">
    <location>
        <begin position="89"/>
        <end position="158"/>
    </location>
</feature>
<dbReference type="PROSITE" id="PS50048">
    <property type="entry name" value="ZN2_CY6_FUNGAL_2"/>
    <property type="match status" value="1"/>
</dbReference>
<comment type="caution">
    <text evidence="10">The sequence shown here is derived from an EMBL/GenBank/DDBJ whole genome shotgun (WGS) entry which is preliminary data.</text>
</comment>
<evidence type="ECO:0000256" key="1">
    <source>
        <dbReference type="ARBA" id="ARBA00004123"/>
    </source>
</evidence>
<proteinExistence type="predicted"/>
<dbReference type="AlphaFoldDB" id="A0A4S8XHU8"/>
<feature type="compositionally biased region" description="Polar residues" evidence="8">
    <location>
        <begin position="90"/>
        <end position="118"/>
    </location>
</feature>
<evidence type="ECO:0000313" key="10">
    <source>
        <dbReference type="EMBL" id="THW39473.1"/>
    </source>
</evidence>
<evidence type="ECO:0000256" key="4">
    <source>
        <dbReference type="ARBA" id="ARBA00023015"/>
    </source>
</evidence>
<evidence type="ECO:0000256" key="6">
    <source>
        <dbReference type="ARBA" id="ARBA00023163"/>
    </source>
</evidence>
<dbReference type="InterPro" id="IPR051089">
    <property type="entry name" value="prtT"/>
</dbReference>
<sequence length="681" mass="76498">MSSVNEKHWLIDGRPITSSTQKKKACTECRQQKAKCDAYLNSNDACSRCKRLGIQCTISAPFRRENKRQRLSELEKETDTLRKRLMTEDYQPTISTPTRTGRDNNPSTLSHETPSTAIYHTPQPLPTEIREPVSFPEPSHANNGTFGRQAPTTTPRTLDGVTVSANDINNIFELFFHEYSPFLPILDYRLSPDACYQQSPLLFWSIIGTACRSYSRNPTLLGALTKGIITSALLSVTVTGSPLHRVQAFLLLVTWPLPDAVETNQQETNYVLAGLLLHLAQRSGLHVPAGSDEFFRAKAPNLPDIGIVGRSELWTQIVGLDIFPTRSIADRYRTCLCKGFFACTSAEFSPEMDQFQARQQTLPAGLILRLKWQDLCVRCGAAISENGMRKMTQDQDRALSIIIRTFEAQIRDLEKTAVNDSDRLECNIARLYVRSFYFLKQDKTSFASSFDKIQEIARQIIADVEKLVHQTSNPVSIPYYIASALLFASYALLRILKSTVPFLSGETEEARTAFFLAIGLTKRLSIDTNDMCSKSVMYLTQLWNSSKAFKRADGTDQLVLRARSRLSNSHVVDTIIWWREEFDPHFKAQMRTLKNSALGKISKLIVVHSMLADIDTCEDLTDPSGSSAQSNDAAPDMQQQPIMDFGDNSIFDFDYFMGADLPFSQDLFNFPGLDNAGSNNT</sequence>
<feature type="compositionally biased region" description="Polar residues" evidence="8">
    <location>
        <begin position="140"/>
        <end position="156"/>
    </location>
</feature>
<dbReference type="Proteomes" id="UP000310687">
    <property type="component" value="Unassembled WGS sequence"/>
</dbReference>